<gene>
    <name evidence="4" type="ORF">DFR30_0857</name>
</gene>
<dbReference type="GO" id="GO:0008081">
    <property type="term" value="F:phosphoric diester hydrolase activity"/>
    <property type="evidence" value="ECO:0007669"/>
    <property type="project" value="UniProtKB-ARBA"/>
</dbReference>
<dbReference type="Pfam" id="PF13487">
    <property type="entry name" value="HD_5"/>
    <property type="match status" value="1"/>
</dbReference>
<protein>
    <submittedName>
        <fullName evidence="4">PAS domain S-box-containing protein</fullName>
    </submittedName>
</protein>
<dbReference type="Gene3D" id="3.30.450.20">
    <property type="entry name" value="PAS domain"/>
    <property type="match status" value="1"/>
</dbReference>
<dbReference type="SUPFAM" id="SSF109604">
    <property type="entry name" value="HD-domain/PDEase-like"/>
    <property type="match status" value="1"/>
</dbReference>
<reference evidence="4 5" key="1">
    <citation type="submission" date="2019-03" db="EMBL/GenBank/DDBJ databases">
        <title>Genomic Encyclopedia of Type Strains, Phase IV (KMG-IV): sequencing the most valuable type-strain genomes for metagenomic binning, comparative biology and taxonomic classification.</title>
        <authorList>
            <person name="Goeker M."/>
        </authorList>
    </citation>
    <scope>NUCLEOTIDE SEQUENCE [LARGE SCALE GENOMIC DNA]</scope>
    <source>
        <strain evidence="4 5">DSM 19610</strain>
    </source>
</reference>
<dbReference type="CDD" id="cd00077">
    <property type="entry name" value="HDc"/>
    <property type="match status" value="1"/>
</dbReference>
<evidence type="ECO:0000313" key="4">
    <source>
        <dbReference type="EMBL" id="TCK17623.1"/>
    </source>
</evidence>
<keyword evidence="1" id="KW-0812">Transmembrane</keyword>
<dbReference type="EMBL" id="SMFX01000001">
    <property type="protein sequence ID" value="TCK17623.1"/>
    <property type="molecule type" value="Genomic_DNA"/>
</dbReference>
<feature type="domain" description="HD-GYP" evidence="3">
    <location>
        <begin position="492"/>
        <end position="687"/>
    </location>
</feature>
<dbReference type="InterPro" id="IPR035965">
    <property type="entry name" value="PAS-like_dom_sf"/>
</dbReference>
<dbReference type="PROSITE" id="PS50112">
    <property type="entry name" value="PAS"/>
    <property type="match status" value="1"/>
</dbReference>
<dbReference type="InterPro" id="IPR013656">
    <property type="entry name" value="PAS_4"/>
</dbReference>
<keyword evidence="1" id="KW-0472">Membrane</keyword>
<keyword evidence="1" id="KW-1133">Transmembrane helix</keyword>
<feature type="domain" description="PAS" evidence="2">
    <location>
        <begin position="370"/>
        <end position="440"/>
    </location>
</feature>
<proteinExistence type="predicted"/>
<name>A0A4R1HAV3_9GAMM</name>
<dbReference type="CDD" id="cd00130">
    <property type="entry name" value="PAS"/>
    <property type="match status" value="1"/>
</dbReference>
<dbReference type="SMART" id="SM00091">
    <property type="entry name" value="PAS"/>
    <property type="match status" value="1"/>
</dbReference>
<evidence type="ECO:0000259" key="2">
    <source>
        <dbReference type="PROSITE" id="PS50112"/>
    </source>
</evidence>
<evidence type="ECO:0000256" key="1">
    <source>
        <dbReference type="SAM" id="Phobius"/>
    </source>
</evidence>
<feature type="transmembrane region" description="Helical" evidence="1">
    <location>
        <begin position="326"/>
        <end position="345"/>
    </location>
</feature>
<keyword evidence="5" id="KW-1185">Reference proteome</keyword>
<dbReference type="InterPro" id="IPR000014">
    <property type="entry name" value="PAS"/>
</dbReference>
<sequence length="691" mass="76145">MNQTDTQQIRKGILILASILLVGGLLINAYVNRERQRDLDDWAIRLGLVAETRVEAIESWLGKQRGTLGELANNASVQLYLWQLSQREQKENSAEPAQLTYLRNLIIASAERSGLAPDSGQPAIPANLPQRHDTGLALFDNNRRLVAATRGMPEIGKAFQLALDKALQTGETQYSQLVTDSHDRVLFGIAVPVPVVIGAESGQSHSGIVFGVYSAARSIYPLLRRGVPVAPSDESLLVTKQDAQVVYLSPTASGGIPTRKTLPLDREGLAAARAVMQPGQFGEFTNYRGEPVLATSRPLRSLPWVLVQEVNAAQALQESNRHRRSLIITFSLLLFFIAAILVAAWRHGSSVRAMQDADELRAKTHELQNQTELLHAVTDNTEAHILLLDEQQQVLFANSLIASTTGARPQELVGNSLTGVLGPANAAPLNRLVEQVQSDRKSHHDTLELTLTETTRTFQCSAIPVDRVGKRDNAVLLVLHDITDLQQAQQKHAELLRRLVATLMHVVDLHDPYSADHTARMVEVANAVAAELNLDEQQRQSLDLAASLANLGKIFVPKEVLTKRSPLTEAEQALLQRHVQFGVELLEDLDFDGPVLDTIRQKQEHMDGSGYPDHLRGDEIILTARILAVANAFVALVSPRAYRQAVSIEQALDQLLQEAGSKYDRHVVAALFHVAENRSDWSDWVDNTNQD</sequence>
<comment type="caution">
    <text evidence="4">The sequence shown here is derived from an EMBL/GenBank/DDBJ whole genome shotgun (WGS) entry which is preliminary data.</text>
</comment>
<feature type="transmembrane region" description="Helical" evidence="1">
    <location>
        <begin position="12"/>
        <end position="31"/>
    </location>
</feature>
<dbReference type="OrthoDB" id="9176789at2"/>
<organism evidence="4 5">
    <name type="scientific">Thiogranum longum</name>
    <dbReference type="NCBI Taxonomy" id="1537524"/>
    <lineage>
        <taxon>Bacteria</taxon>
        <taxon>Pseudomonadati</taxon>
        <taxon>Pseudomonadota</taxon>
        <taxon>Gammaproteobacteria</taxon>
        <taxon>Chromatiales</taxon>
        <taxon>Ectothiorhodospiraceae</taxon>
        <taxon>Thiogranum</taxon>
    </lineage>
</organism>
<evidence type="ECO:0000259" key="3">
    <source>
        <dbReference type="PROSITE" id="PS51832"/>
    </source>
</evidence>
<dbReference type="PANTHER" id="PTHR45228">
    <property type="entry name" value="CYCLIC DI-GMP PHOSPHODIESTERASE TM_0186-RELATED"/>
    <property type="match status" value="1"/>
</dbReference>
<dbReference type="Pfam" id="PF08448">
    <property type="entry name" value="PAS_4"/>
    <property type="match status" value="1"/>
</dbReference>
<dbReference type="RefSeq" id="WP_132971487.1">
    <property type="nucleotide sequence ID" value="NZ_SMFX01000001.1"/>
</dbReference>
<dbReference type="NCBIfam" id="TIGR00229">
    <property type="entry name" value="sensory_box"/>
    <property type="match status" value="1"/>
</dbReference>
<dbReference type="Proteomes" id="UP000295707">
    <property type="component" value="Unassembled WGS sequence"/>
</dbReference>
<dbReference type="InterPro" id="IPR052020">
    <property type="entry name" value="Cyclic_di-GMP/3'3'-cGAMP_PDE"/>
</dbReference>
<dbReference type="InterPro" id="IPR037522">
    <property type="entry name" value="HD_GYP_dom"/>
</dbReference>
<dbReference type="PROSITE" id="PS51832">
    <property type="entry name" value="HD_GYP"/>
    <property type="match status" value="1"/>
</dbReference>
<dbReference type="Gene3D" id="1.10.3210.10">
    <property type="entry name" value="Hypothetical protein af1432"/>
    <property type="match status" value="1"/>
</dbReference>
<dbReference type="AlphaFoldDB" id="A0A4R1HAV3"/>
<evidence type="ECO:0000313" key="5">
    <source>
        <dbReference type="Proteomes" id="UP000295707"/>
    </source>
</evidence>
<accession>A0A4R1HAV3</accession>
<dbReference type="InterPro" id="IPR003607">
    <property type="entry name" value="HD/PDEase_dom"/>
</dbReference>
<dbReference type="SUPFAM" id="SSF55785">
    <property type="entry name" value="PYP-like sensor domain (PAS domain)"/>
    <property type="match status" value="1"/>
</dbReference>